<feature type="transmembrane region" description="Helical" evidence="1">
    <location>
        <begin position="187"/>
        <end position="204"/>
    </location>
</feature>
<reference evidence="2 3" key="1">
    <citation type="submission" date="2021-03" db="EMBL/GenBank/DDBJ databases">
        <title>Genomic Encyclopedia of Type Strains, Phase IV (KMG-IV): sequencing the most valuable type-strain genomes for metagenomic binning, comparative biology and taxonomic classification.</title>
        <authorList>
            <person name="Goeker M."/>
        </authorList>
    </citation>
    <scope>NUCLEOTIDE SEQUENCE [LARGE SCALE GENOMIC DNA]</scope>
    <source>
        <strain evidence="2 3">DSM 25609</strain>
    </source>
</reference>
<feature type="transmembrane region" description="Helical" evidence="1">
    <location>
        <begin position="216"/>
        <end position="237"/>
    </location>
</feature>
<keyword evidence="3" id="KW-1185">Reference proteome</keyword>
<keyword evidence="1" id="KW-0472">Membrane</keyword>
<keyword evidence="1" id="KW-0812">Transmembrane</keyword>
<comment type="caution">
    <text evidence="2">The sequence shown here is derived from an EMBL/GenBank/DDBJ whole genome shotgun (WGS) entry which is preliminary data.</text>
</comment>
<feature type="transmembrane region" description="Helical" evidence="1">
    <location>
        <begin position="31"/>
        <end position="50"/>
    </location>
</feature>
<organism evidence="2 3">
    <name type="scientific">Virgibacillus natechei</name>
    <dbReference type="NCBI Taxonomy" id="1216297"/>
    <lineage>
        <taxon>Bacteria</taxon>
        <taxon>Bacillati</taxon>
        <taxon>Bacillota</taxon>
        <taxon>Bacilli</taxon>
        <taxon>Bacillales</taxon>
        <taxon>Bacillaceae</taxon>
        <taxon>Virgibacillus</taxon>
    </lineage>
</organism>
<evidence type="ECO:0000313" key="3">
    <source>
        <dbReference type="Proteomes" id="UP001519345"/>
    </source>
</evidence>
<feature type="transmembrane region" description="Helical" evidence="1">
    <location>
        <begin position="6"/>
        <end position="24"/>
    </location>
</feature>
<name>A0ABS4IKR9_9BACI</name>
<feature type="transmembrane region" description="Helical" evidence="1">
    <location>
        <begin position="130"/>
        <end position="152"/>
    </location>
</feature>
<sequence>MTIDAVLLVLVYLTVQLLANKIISSSTIGRFKWLSFSGGVAVSYVFVYILPSMHREQEGLSQDAALTMESELYVLGLFGLLIFYGVHKAADRASRQYEHGEGPFFWIQMVFFSIYNMLISYIVFASDIEGVQAVFYGLAVGLHFMAVAHDLWREDSQRYESLGRYILAVGIIIGWVVGVFAPLANNTLAIVFAFISGAMILNVLKKEIPNEENAHFPTFLVGSLGYAFITLTLKYFFNW</sequence>
<dbReference type="EMBL" id="JAGGKX010000015">
    <property type="protein sequence ID" value="MBP1970614.1"/>
    <property type="molecule type" value="Genomic_DNA"/>
</dbReference>
<feature type="transmembrane region" description="Helical" evidence="1">
    <location>
        <begin position="164"/>
        <end position="181"/>
    </location>
</feature>
<feature type="transmembrane region" description="Helical" evidence="1">
    <location>
        <begin position="102"/>
        <end position="124"/>
    </location>
</feature>
<gene>
    <name evidence="2" type="ORF">J2Z83_002750</name>
</gene>
<evidence type="ECO:0000256" key="1">
    <source>
        <dbReference type="SAM" id="Phobius"/>
    </source>
</evidence>
<dbReference type="Proteomes" id="UP001519345">
    <property type="component" value="Unassembled WGS sequence"/>
</dbReference>
<proteinExistence type="predicted"/>
<evidence type="ECO:0000313" key="2">
    <source>
        <dbReference type="EMBL" id="MBP1970614.1"/>
    </source>
</evidence>
<accession>A0ABS4IKR9</accession>
<feature type="transmembrane region" description="Helical" evidence="1">
    <location>
        <begin position="70"/>
        <end position="90"/>
    </location>
</feature>
<keyword evidence="1" id="KW-1133">Transmembrane helix</keyword>
<protein>
    <submittedName>
        <fullName evidence="2">Zinc transporter ZupT</fullName>
    </submittedName>
</protein>